<feature type="compositionally biased region" description="Low complexity" evidence="2">
    <location>
        <begin position="827"/>
        <end position="836"/>
    </location>
</feature>
<dbReference type="InterPro" id="IPR029044">
    <property type="entry name" value="Nucleotide-diphossugar_trans"/>
</dbReference>
<dbReference type="SUPFAM" id="SSF54160">
    <property type="entry name" value="Chromo domain-like"/>
    <property type="match status" value="2"/>
</dbReference>
<dbReference type="InterPro" id="IPR016197">
    <property type="entry name" value="Chromo-like_dom_sf"/>
</dbReference>
<feature type="region of interest" description="Disordered" evidence="2">
    <location>
        <begin position="825"/>
        <end position="977"/>
    </location>
</feature>
<organism evidence="4 5">
    <name type="scientific">Purpureocillium lilacinum</name>
    <name type="common">Paecilomyces lilacinus</name>
    <dbReference type="NCBI Taxonomy" id="33203"/>
    <lineage>
        <taxon>Eukaryota</taxon>
        <taxon>Fungi</taxon>
        <taxon>Dikarya</taxon>
        <taxon>Ascomycota</taxon>
        <taxon>Pezizomycotina</taxon>
        <taxon>Sordariomycetes</taxon>
        <taxon>Hypocreomycetidae</taxon>
        <taxon>Hypocreales</taxon>
        <taxon>Ophiocordycipitaceae</taxon>
        <taxon>Purpureocillium</taxon>
    </lineage>
</organism>
<evidence type="ECO:0000313" key="4">
    <source>
        <dbReference type="EMBL" id="KAK4078019.1"/>
    </source>
</evidence>
<sequence length="1089" mass="120630">MDGTQPASGGAANIGRAGLSGAPRVVAQPSVHFSMRGLMVLFWPMADSPPVATPSTSKSTYLTAAHEHSPKWMVLAKLQCGSRARQLCAFEASRGTMWLSRGCIVRAASHPGFDGRATATEQTRRMAALSSDRTLSSEPQLPAIMTESTSATSHDQSSTPGEACRFLDYGRARGAENMVGRGGWLDEILWVVNTEEEDDLRYLEEIIASDPGRHKALYLPGETLSTYTYYKAWQRLDRGKYYVKVDDDIVWIADDAIPRLISQKLDHPECFAVSANVINNPPLGFIHYHVGALHPYLPEVAGPESSISTTSWKPSLDPFWSGPSDFTWPLQKRPPRQKHRWLRVKEEEMMSQTPAAQLKYEVWGDSYSSWAIAAQMHYSLLENIESDKLGLYKFRPPWDMHGERIRINFICFYADDILNTDISTWPRDRGDEDMIAIDLPKRLHRRKWLEKLLRRLPPLTSNEAIMLIGDALGAHLQYADQVDLAETDLLTRYQCLARDRGFPSAGRRVIVDFILHVRSPEVCAILNLPWLSDMHAIRDKVLLADERTFSWQSWPPSPVADRTTAQRISADESLTEGRGRASVIRIREALRGCFCNPELNGFTALRLYKAPLVNLYGDSAANLPQPAHVQVKDPRISTALAMSTQETRYRMPNANRLSRDAVIEISSNSETDDSSDGDESLPSLSTLTGVYAARLSPAAQQAHGSASGGLTTERDGPARQPILATEGLPVAATTVQSSVANSVRPQPRPPAVVETVQRGEHSIAVNAETTNASPVAAISTAPCLHGPRTQVPGMVPGGRRHPARNFGTAEGGPISDAARAYDDTNRAPAASARVAATHPGYPDPASSAGRSGHEAHESRRPAFCPSVTQPGDNQAEGVPNGANGGMDERRLRDYDDAPRYSLRPRRQWPLATSKKEHSNAWASARGRRRPDHQPSSGGRRASDKAKEASKSSKRQAEQGADKVGRTGAQKKRRQNPVPRDVDIFEVDCLLARRGEEEKEQEFLVKWTSEPGRTVTSWEPRHHILDKQMLEHFEAGWQGFDEGVDVLDERGRGGQREYLLHWHGLPCDQDAWVSWELVSPKLLKEIGVCR</sequence>
<evidence type="ECO:0000259" key="3">
    <source>
        <dbReference type="PROSITE" id="PS50013"/>
    </source>
</evidence>
<feature type="compositionally biased region" description="Basic and acidic residues" evidence="2">
    <location>
        <begin position="851"/>
        <end position="860"/>
    </location>
</feature>
<comment type="subunit">
    <text evidence="1">Component of the NuA4 histone acetyltransferase complex.</text>
</comment>
<dbReference type="CDD" id="cd00024">
    <property type="entry name" value="CD_CSD"/>
    <property type="match status" value="1"/>
</dbReference>
<feature type="domain" description="Chromo" evidence="3">
    <location>
        <begin position="984"/>
        <end position="1033"/>
    </location>
</feature>
<feature type="region of interest" description="Disordered" evidence="2">
    <location>
        <begin position="698"/>
        <end position="717"/>
    </location>
</feature>
<feature type="compositionally biased region" description="Basic and acidic residues" evidence="2">
    <location>
        <begin position="940"/>
        <end position="964"/>
    </location>
</feature>
<feature type="compositionally biased region" description="Low complexity" evidence="2">
    <location>
        <begin position="698"/>
        <end position="709"/>
    </location>
</feature>
<name>A0ABR0BID7_PURLI</name>
<dbReference type="Gene3D" id="2.40.50.40">
    <property type="match status" value="1"/>
</dbReference>
<accession>A0ABR0BID7</accession>
<reference evidence="4 5" key="1">
    <citation type="journal article" date="2024" name="Microbiol. Resour. Announc.">
        <title>Genome annotations for the ascomycete fungi Trichoderma harzianum, Trichoderma aggressivum, and Purpureocillium lilacinum.</title>
        <authorList>
            <person name="Beijen E.P.W."/>
            <person name="Ohm R.A."/>
        </authorList>
    </citation>
    <scope>NUCLEOTIDE SEQUENCE [LARGE SCALE GENOMIC DNA]</scope>
    <source>
        <strain evidence="4 5">CBS 150709</strain>
    </source>
</reference>
<gene>
    <name evidence="4" type="ORF">Purlil1_12127</name>
</gene>
<dbReference type="SMART" id="SM00298">
    <property type="entry name" value="CHROMO"/>
    <property type="match status" value="2"/>
</dbReference>
<proteinExistence type="predicted"/>
<dbReference type="Pfam" id="PF00385">
    <property type="entry name" value="Chromo"/>
    <property type="match status" value="1"/>
</dbReference>
<dbReference type="InterPro" id="IPR000953">
    <property type="entry name" value="Chromo/chromo_shadow_dom"/>
</dbReference>
<dbReference type="SUPFAM" id="SSF53448">
    <property type="entry name" value="Nucleotide-diphospho-sugar transferases"/>
    <property type="match status" value="1"/>
</dbReference>
<evidence type="ECO:0000256" key="1">
    <source>
        <dbReference type="ARBA" id="ARBA00011353"/>
    </source>
</evidence>
<comment type="caution">
    <text evidence="4">The sequence shown here is derived from an EMBL/GenBank/DDBJ whole genome shotgun (WGS) entry which is preliminary data.</text>
</comment>
<evidence type="ECO:0000256" key="2">
    <source>
        <dbReference type="SAM" id="MobiDB-lite"/>
    </source>
</evidence>
<keyword evidence="5" id="KW-1185">Reference proteome</keyword>
<protein>
    <recommendedName>
        <fullName evidence="3">Chromo domain-containing protein</fullName>
    </recommendedName>
</protein>
<evidence type="ECO:0000313" key="5">
    <source>
        <dbReference type="Proteomes" id="UP001287286"/>
    </source>
</evidence>
<dbReference type="PROSITE" id="PS50013">
    <property type="entry name" value="CHROMO_2"/>
    <property type="match status" value="1"/>
</dbReference>
<dbReference type="InterPro" id="IPR023780">
    <property type="entry name" value="Chromo_domain"/>
</dbReference>
<dbReference type="Proteomes" id="UP001287286">
    <property type="component" value="Unassembled WGS sequence"/>
</dbReference>
<feature type="compositionally biased region" description="Basic and acidic residues" evidence="2">
    <location>
        <begin position="886"/>
        <end position="898"/>
    </location>
</feature>
<dbReference type="EMBL" id="JAWRVI010000089">
    <property type="protein sequence ID" value="KAK4078019.1"/>
    <property type="molecule type" value="Genomic_DNA"/>
</dbReference>